<evidence type="ECO:0000259" key="4">
    <source>
        <dbReference type="SMART" id="SM00796"/>
    </source>
</evidence>
<dbReference type="InterPro" id="IPR003833">
    <property type="entry name" value="CT_C_D"/>
</dbReference>
<dbReference type="EMBL" id="DULP01000044">
    <property type="protein sequence ID" value="HHW33088.1"/>
    <property type="molecule type" value="Genomic_DNA"/>
</dbReference>
<dbReference type="InterPro" id="IPR029000">
    <property type="entry name" value="Cyclophilin-like_dom_sf"/>
</dbReference>
<evidence type="ECO:0000313" key="6">
    <source>
        <dbReference type="Proteomes" id="UP000580830"/>
    </source>
</evidence>
<organism evidence="5 6">
    <name type="scientific">Paracoccus solventivorans</name>
    <dbReference type="NCBI Taxonomy" id="53463"/>
    <lineage>
        <taxon>Bacteria</taxon>
        <taxon>Pseudomonadati</taxon>
        <taxon>Pseudomonadota</taxon>
        <taxon>Alphaproteobacteria</taxon>
        <taxon>Rhodobacterales</taxon>
        <taxon>Paracoccaceae</taxon>
        <taxon>Paracoccus</taxon>
    </lineage>
</organism>
<sequence>MDSRAPLCDLPAQGGATVSEDYPRIAPTGVDGLVVSFAARLDEPANRAALALRAAVDAARWPEVQETAATLVSTYLRLDPLADPGPVLARLRALVASRDWRAAALPCGRRLLRIPTCYAPPHAPDLDEAAALAGLSRAQAVEALTSAPLRVLTIGFAPGQPYIGELGPEWDIPRLRMLTPRVQPGALTLAIRQLVLFSVPSQTGWRQVGQTAARLFDPGAAQPFLLRAGDAVVFPPVSAERLEELACSPGGGVVVEALP</sequence>
<comment type="caution">
    <text evidence="5">The sequence shown here is derived from an EMBL/GenBank/DDBJ whole genome shotgun (WGS) entry which is preliminary data.</text>
</comment>
<keyword evidence="1" id="KW-0547">Nucleotide-binding</keyword>
<dbReference type="AlphaFoldDB" id="A0A832PKP8"/>
<gene>
    <name evidence="5" type="ORF">GXX24_02935</name>
</gene>
<feature type="domain" description="Carboxyltransferase" evidence="4">
    <location>
        <begin position="23"/>
        <end position="226"/>
    </location>
</feature>
<dbReference type="Gene3D" id="3.30.1360.40">
    <property type="match status" value="1"/>
</dbReference>
<keyword evidence="3" id="KW-0067">ATP-binding</keyword>
<dbReference type="SMART" id="SM00796">
    <property type="entry name" value="AHS1"/>
    <property type="match status" value="1"/>
</dbReference>
<protein>
    <submittedName>
        <fullName evidence="5">Allophanate hydrolase subunit 1</fullName>
    </submittedName>
</protein>
<dbReference type="GO" id="GO:0005524">
    <property type="term" value="F:ATP binding"/>
    <property type="evidence" value="ECO:0007669"/>
    <property type="project" value="UniProtKB-KW"/>
</dbReference>
<dbReference type="Proteomes" id="UP000580830">
    <property type="component" value="Unassembled WGS sequence"/>
</dbReference>
<reference evidence="5 6" key="1">
    <citation type="journal article" date="2020" name="Biotechnol. Biofuels">
        <title>New insights from the biogas microbiome by comprehensive genome-resolved metagenomics of nearly 1600 species originating from multiple anaerobic digesters.</title>
        <authorList>
            <person name="Campanaro S."/>
            <person name="Treu L."/>
            <person name="Rodriguez-R L.M."/>
            <person name="Kovalovszki A."/>
            <person name="Ziels R.M."/>
            <person name="Maus I."/>
            <person name="Zhu X."/>
            <person name="Kougias P.G."/>
            <person name="Basile A."/>
            <person name="Luo G."/>
            <person name="Schluter A."/>
            <person name="Konstantinidis K.T."/>
            <person name="Angelidaki I."/>
        </authorList>
    </citation>
    <scope>NUCLEOTIDE SEQUENCE [LARGE SCALE GENOMIC DNA]</scope>
    <source>
        <strain evidence="5">AS04akNAM_125</strain>
    </source>
</reference>
<evidence type="ECO:0000256" key="2">
    <source>
        <dbReference type="ARBA" id="ARBA00022801"/>
    </source>
</evidence>
<dbReference type="InterPro" id="IPR010016">
    <property type="entry name" value="PxpB"/>
</dbReference>
<dbReference type="PANTHER" id="PTHR34698:SF2">
    <property type="entry name" value="5-OXOPROLINASE SUBUNIT B"/>
    <property type="match status" value="1"/>
</dbReference>
<dbReference type="Gene3D" id="2.40.100.10">
    <property type="entry name" value="Cyclophilin-like"/>
    <property type="match status" value="1"/>
</dbReference>
<dbReference type="GO" id="GO:0016787">
    <property type="term" value="F:hydrolase activity"/>
    <property type="evidence" value="ECO:0007669"/>
    <property type="project" value="UniProtKB-KW"/>
</dbReference>
<evidence type="ECO:0000256" key="1">
    <source>
        <dbReference type="ARBA" id="ARBA00022741"/>
    </source>
</evidence>
<proteinExistence type="predicted"/>
<keyword evidence="2 5" id="KW-0378">Hydrolase</keyword>
<evidence type="ECO:0000313" key="5">
    <source>
        <dbReference type="EMBL" id="HHW33088.1"/>
    </source>
</evidence>
<dbReference type="SUPFAM" id="SSF160467">
    <property type="entry name" value="PH0987 N-terminal domain-like"/>
    <property type="match status" value="1"/>
</dbReference>
<accession>A0A832PKP8</accession>
<dbReference type="Pfam" id="PF02682">
    <property type="entry name" value="CT_C_D"/>
    <property type="match status" value="1"/>
</dbReference>
<name>A0A832PKP8_9RHOB</name>
<dbReference type="SUPFAM" id="SSF50891">
    <property type="entry name" value="Cyclophilin-like"/>
    <property type="match status" value="1"/>
</dbReference>
<evidence type="ECO:0000256" key="3">
    <source>
        <dbReference type="ARBA" id="ARBA00022840"/>
    </source>
</evidence>
<dbReference type="PANTHER" id="PTHR34698">
    <property type="entry name" value="5-OXOPROLINASE SUBUNIT B"/>
    <property type="match status" value="1"/>
</dbReference>